<evidence type="ECO:0000313" key="1">
    <source>
        <dbReference type="EMBL" id="KWT72415.1"/>
    </source>
</evidence>
<sequence length="46" mass="4893">MKGQPGNARLAFVASYGAVLGTPLGPAPCFAEWKAERPIRPPRTPD</sequence>
<dbReference type="Proteomes" id="UP000059074">
    <property type="component" value="Unassembled WGS sequence"/>
</dbReference>
<comment type="caution">
    <text evidence="1">The sequence shown here is derived from an EMBL/GenBank/DDBJ whole genome shotgun (WGS) entry which is preliminary data.</text>
</comment>
<organism evidence="1 2">
    <name type="scientific">Hyphomicrobium sulfonivorans</name>
    <dbReference type="NCBI Taxonomy" id="121290"/>
    <lineage>
        <taxon>Bacteria</taxon>
        <taxon>Pseudomonadati</taxon>
        <taxon>Pseudomonadota</taxon>
        <taxon>Alphaproteobacteria</taxon>
        <taxon>Hyphomicrobiales</taxon>
        <taxon>Hyphomicrobiaceae</taxon>
        <taxon>Hyphomicrobium</taxon>
    </lineage>
</organism>
<protein>
    <submittedName>
        <fullName evidence="1">Uncharacterized protein</fullName>
    </submittedName>
</protein>
<proteinExistence type="predicted"/>
<accession>A0A125NWB9</accession>
<keyword evidence="2" id="KW-1185">Reference proteome</keyword>
<name>A0A125NWB9_HYPSL</name>
<gene>
    <name evidence="1" type="ORF">APY04_0106</name>
</gene>
<dbReference type="EMBL" id="LMTR01000011">
    <property type="protein sequence ID" value="KWT72415.1"/>
    <property type="molecule type" value="Genomic_DNA"/>
</dbReference>
<reference evidence="1 2" key="1">
    <citation type="submission" date="2015-10" db="EMBL/GenBank/DDBJ databases">
        <title>Transcriptomic analysis of a linuron degrading triple-species bacterial consortium.</title>
        <authorList>
            <person name="Albers P."/>
        </authorList>
    </citation>
    <scope>NUCLEOTIDE SEQUENCE [LARGE SCALE GENOMIC DNA]</scope>
    <source>
        <strain evidence="1 2">WDL6</strain>
    </source>
</reference>
<dbReference type="AlphaFoldDB" id="A0A125NWB9"/>
<evidence type="ECO:0000313" key="2">
    <source>
        <dbReference type="Proteomes" id="UP000059074"/>
    </source>
</evidence>